<dbReference type="InterPro" id="IPR011712">
    <property type="entry name" value="Sig_transdc_His_kin_sub3_dim/P"/>
</dbReference>
<dbReference type="AlphaFoldDB" id="A0A516PWF8"/>
<dbReference type="Pfam" id="PF02518">
    <property type="entry name" value="HATPase_c"/>
    <property type="match status" value="1"/>
</dbReference>
<dbReference type="SUPFAM" id="SSF55874">
    <property type="entry name" value="ATPase domain of HSP90 chaperone/DNA topoisomerase II/histidine kinase"/>
    <property type="match status" value="1"/>
</dbReference>
<keyword evidence="5" id="KW-1133">Transmembrane helix</keyword>
<evidence type="ECO:0000256" key="5">
    <source>
        <dbReference type="SAM" id="Phobius"/>
    </source>
</evidence>
<keyword evidence="2 7" id="KW-0418">Kinase</keyword>
<feature type="domain" description="Histidine kinase/HSP90-like ATPase" evidence="6">
    <location>
        <begin position="315"/>
        <end position="401"/>
    </location>
</feature>
<dbReference type="Gene3D" id="3.30.565.10">
    <property type="entry name" value="Histidine kinase-like ATPase, C-terminal domain"/>
    <property type="match status" value="1"/>
</dbReference>
<feature type="transmembrane region" description="Helical" evidence="5">
    <location>
        <begin position="152"/>
        <end position="171"/>
    </location>
</feature>
<dbReference type="SMART" id="SM00387">
    <property type="entry name" value="HATPase_c"/>
    <property type="match status" value="1"/>
</dbReference>
<keyword evidence="5" id="KW-0812">Transmembrane</keyword>
<evidence type="ECO:0000313" key="8">
    <source>
        <dbReference type="Proteomes" id="UP000319263"/>
    </source>
</evidence>
<accession>A0A516PWF8</accession>
<name>A0A516PWF8_9ACTN</name>
<keyword evidence="5" id="KW-0472">Membrane</keyword>
<feature type="region of interest" description="Disordered" evidence="4">
    <location>
        <begin position="404"/>
        <end position="473"/>
    </location>
</feature>
<dbReference type="InterPro" id="IPR036890">
    <property type="entry name" value="HATPase_C_sf"/>
</dbReference>
<dbReference type="KEGG" id="mik:FOE78_05995"/>
<protein>
    <submittedName>
        <fullName evidence="7">Sensor histidine kinase</fullName>
    </submittedName>
</protein>
<evidence type="ECO:0000256" key="3">
    <source>
        <dbReference type="ARBA" id="ARBA00023012"/>
    </source>
</evidence>
<dbReference type="EMBL" id="CP041692">
    <property type="protein sequence ID" value="QDP95515.1"/>
    <property type="molecule type" value="Genomic_DNA"/>
</dbReference>
<gene>
    <name evidence="7" type="ORF">FOE78_05995</name>
</gene>
<dbReference type="OrthoDB" id="5241784at2"/>
<feature type="transmembrane region" description="Helical" evidence="5">
    <location>
        <begin position="109"/>
        <end position="131"/>
    </location>
</feature>
<dbReference type="GO" id="GO:0016020">
    <property type="term" value="C:membrane"/>
    <property type="evidence" value="ECO:0007669"/>
    <property type="project" value="InterPro"/>
</dbReference>
<sequence length="473" mass="49931">MAWEPSRKVGPMPNFFRMALTVAPQDMDRSNAAPTAYCGPDPAPRFSLRRAVQNMAVVYIFGLFFMVFTISDIAHDAPTTEVLVFRVALVVLIALTYVGSAFAADGPLWFRWAYIGWFIALTMLTIPFNGWDFLDFGVYTAIMLAALIPWRTARWAIVIWSCIVAAGAIPAWEVTQLLIGVMSLLIGGSVGGGIQAGRIRARLDLAEQRVSALAVAAERERIARDLHDILGHSLTAISIKSGLAARLAEQDPAAAKAQMTEVEEIARVALADVRSTTTGMRQVRLASEIASARSVLMAAGIEAVTPSALPTLSAECSELLGYVVREAVTNVVRHADATRCVISVADHAVSVADDGVGIDGRRGGSGLAGLSKRVGEAGGRFSVTAAPSGGTVVHAEWSSTKINNKSVRPDAAAGARSAAEVSAAPSTGSQPYEREGSAPSTGSGPFVGEIPELDHSSQIPELVEGHSRAGKAR</sequence>
<keyword evidence="8" id="KW-1185">Reference proteome</keyword>
<dbReference type="InterPro" id="IPR003594">
    <property type="entry name" value="HATPase_dom"/>
</dbReference>
<dbReference type="GO" id="GO:0046983">
    <property type="term" value="F:protein dimerization activity"/>
    <property type="evidence" value="ECO:0007669"/>
    <property type="project" value="InterPro"/>
</dbReference>
<dbReference type="GO" id="GO:0000155">
    <property type="term" value="F:phosphorelay sensor kinase activity"/>
    <property type="evidence" value="ECO:0007669"/>
    <property type="project" value="InterPro"/>
</dbReference>
<evidence type="ECO:0000256" key="4">
    <source>
        <dbReference type="SAM" id="MobiDB-lite"/>
    </source>
</evidence>
<proteinExistence type="predicted"/>
<keyword evidence="1" id="KW-0808">Transferase</keyword>
<dbReference type="Gene3D" id="1.20.5.1930">
    <property type="match status" value="1"/>
</dbReference>
<feature type="transmembrane region" description="Helical" evidence="5">
    <location>
        <begin position="83"/>
        <end position="103"/>
    </location>
</feature>
<feature type="transmembrane region" description="Helical" evidence="5">
    <location>
        <begin position="51"/>
        <end position="71"/>
    </location>
</feature>
<evidence type="ECO:0000256" key="2">
    <source>
        <dbReference type="ARBA" id="ARBA00022777"/>
    </source>
</evidence>
<feature type="compositionally biased region" description="Low complexity" evidence="4">
    <location>
        <begin position="411"/>
        <end position="426"/>
    </location>
</feature>
<organism evidence="7 8">
    <name type="scientific">Microlunatus elymi</name>
    <dbReference type="NCBI Taxonomy" id="2596828"/>
    <lineage>
        <taxon>Bacteria</taxon>
        <taxon>Bacillati</taxon>
        <taxon>Actinomycetota</taxon>
        <taxon>Actinomycetes</taxon>
        <taxon>Propionibacteriales</taxon>
        <taxon>Propionibacteriaceae</taxon>
        <taxon>Microlunatus</taxon>
    </lineage>
</organism>
<dbReference type="InterPro" id="IPR050482">
    <property type="entry name" value="Sensor_HK_TwoCompSys"/>
</dbReference>
<evidence type="ECO:0000259" key="6">
    <source>
        <dbReference type="SMART" id="SM00387"/>
    </source>
</evidence>
<keyword evidence="3" id="KW-0902">Two-component regulatory system</keyword>
<reference evidence="7 8" key="1">
    <citation type="submission" date="2019-07" db="EMBL/GenBank/DDBJ databases">
        <title>Microlunatus dokdonensis sp. nov. isolated from the rhizospheric soil of the wild plant Elymus tsukushiensis.</title>
        <authorList>
            <person name="Ghim S.-Y."/>
            <person name="Hwang Y.-J."/>
            <person name="Son J.-S."/>
            <person name="Shin J.-H."/>
        </authorList>
    </citation>
    <scope>NUCLEOTIDE SEQUENCE [LARGE SCALE GENOMIC DNA]</scope>
    <source>
        <strain evidence="7 8">KUDC0627</strain>
    </source>
</reference>
<evidence type="ECO:0000313" key="7">
    <source>
        <dbReference type="EMBL" id="QDP95515.1"/>
    </source>
</evidence>
<dbReference type="PANTHER" id="PTHR24421:SF63">
    <property type="entry name" value="SENSOR HISTIDINE KINASE DESK"/>
    <property type="match status" value="1"/>
</dbReference>
<evidence type="ECO:0000256" key="1">
    <source>
        <dbReference type="ARBA" id="ARBA00022679"/>
    </source>
</evidence>
<dbReference type="Pfam" id="PF07730">
    <property type="entry name" value="HisKA_3"/>
    <property type="match status" value="1"/>
</dbReference>
<dbReference type="PANTHER" id="PTHR24421">
    <property type="entry name" value="NITRATE/NITRITE SENSOR PROTEIN NARX-RELATED"/>
    <property type="match status" value="1"/>
</dbReference>
<dbReference type="CDD" id="cd16917">
    <property type="entry name" value="HATPase_UhpB-NarQ-NarX-like"/>
    <property type="match status" value="1"/>
</dbReference>
<dbReference type="Proteomes" id="UP000319263">
    <property type="component" value="Chromosome"/>
</dbReference>